<keyword evidence="3" id="KW-1185">Reference proteome</keyword>
<sequence>MPLQSKGVTHPTYYSLVPAQPLPLVDLSKSLRGRLLPPKIHTYIRRKYLKHYRSIILAAVASYCLNVSVPLVEARMGRTIAVLAAILWIPIGLGSVTTLRYDIVRLVSRTFDFWFFSTITTIITITMSMYLGDLRSVRMLIDWIGYHHVVFVDAHVLGLKSLTFFLLATIFSVTVVFVWIILGKVDGGSTFTIVKYQNRHRSFELSGIDVIGNCVVSLGFLLAKIVFRRRKILRVKTKRSSAIVEYVITCENSETKTSSCWVTCGGLILSQIPLIHGPGRSEGIADSEKLELVVCCIGLSCTAIFTSFFVVFYQRQLLKLLFTSFDFAFYSFQVTVTDVGVCILYSWDIARCLMVLSWWFWAQWVFTLDALTPSTRYMLKLRIRFAAPVLCILLLDHLVIIYRIFFNSETL</sequence>
<dbReference type="EMBL" id="NBNE01010666">
    <property type="protein sequence ID" value="OWY97267.1"/>
    <property type="molecule type" value="Genomic_DNA"/>
</dbReference>
<protein>
    <submittedName>
        <fullName evidence="2">Transmembrane protein</fullName>
    </submittedName>
</protein>
<feature type="transmembrane region" description="Helical" evidence="1">
    <location>
        <begin position="203"/>
        <end position="227"/>
    </location>
</feature>
<feature type="transmembrane region" description="Helical" evidence="1">
    <location>
        <begin position="290"/>
        <end position="313"/>
    </location>
</feature>
<feature type="transmembrane region" description="Helical" evidence="1">
    <location>
        <begin position="55"/>
        <end position="74"/>
    </location>
</feature>
<evidence type="ECO:0000313" key="3">
    <source>
        <dbReference type="Proteomes" id="UP000198211"/>
    </source>
</evidence>
<feature type="transmembrane region" description="Helical" evidence="1">
    <location>
        <begin position="325"/>
        <end position="347"/>
    </location>
</feature>
<keyword evidence="1" id="KW-1133">Transmembrane helix</keyword>
<dbReference type="OrthoDB" id="123265at2759"/>
<dbReference type="AlphaFoldDB" id="A0A225UWS9"/>
<comment type="caution">
    <text evidence="2">The sequence shown here is derived from an EMBL/GenBank/DDBJ whole genome shotgun (WGS) entry which is preliminary data.</text>
</comment>
<feature type="transmembrane region" description="Helical" evidence="1">
    <location>
        <begin position="162"/>
        <end position="182"/>
    </location>
</feature>
<organism evidence="2 3">
    <name type="scientific">Phytophthora megakarya</name>
    <dbReference type="NCBI Taxonomy" id="4795"/>
    <lineage>
        <taxon>Eukaryota</taxon>
        <taxon>Sar</taxon>
        <taxon>Stramenopiles</taxon>
        <taxon>Oomycota</taxon>
        <taxon>Peronosporomycetes</taxon>
        <taxon>Peronosporales</taxon>
        <taxon>Peronosporaceae</taxon>
        <taxon>Phytophthora</taxon>
    </lineage>
</organism>
<dbReference type="Proteomes" id="UP000198211">
    <property type="component" value="Unassembled WGS sequence"/>
</dbReference>
<gene>
    <name evidence="2" type="ORF">PHMEG_00032254</name>
</gene>
<keyword evidence="1" id="KW-0472">Membrane</keyword>
<feature type="transmembrane region" description="Helical" evidence="1">
    <location>
        <begin position="383"/>
        <end position="405"/>
    </location>
</feature>
<evidence type="ECO:0000313" key="2">
    <source>
        <dbReference type="EMBL" id="OWY97267.1"/>
    </source>
</evidence>
<feature type="transmembrane region" description="Helical" evidence="1">
    <location>
        <begin position="80"/>
        <end position="101"/>
    </location>
</feature>
<feature type="transmembrane region" description="Helical" evidence="1">
    <location>
        <begin position="113"/>
        <end position="131"/>
    </location>
</feature>
<proteinExistence type="predicted"/>
<accession>A0A225UWS9</accession>
<keyword evidence="1 2" id="KW-0812">Transmembrane</keyword>
<evidence type="ECO:0000256" key="1">
    <source>
        <dbReference type="SAM" id="Phobius"/>
    </source>
</evidence>
<reference evidence="3" key="1">
    <citation type="submission" date="2017-03" db="EMBL/GenBank/DDBJ databases">
        <title>Phytopthora megakarya and P. palmivora, two closely related causual agents of cacao black pod achieved similar genome size and gene model numbers by different mechanisms.</title>
        <authorList>
            <person name="Ali S."/>
            <person name="Shao J."/>
            <person name="Larry D.J."/>
            <person name="Kronmiller B."/>
            <person name="Shen D."/>
            <person name="Strem M.D."/>
            <person name="Melnick R.L."/>
            <person name="Guiltinan M.J."/>
            <person name="Tyler B.M."/>
            <person name="Meinhardt L.W."/>
            <person name="Bailey B.A."/>
        </authorList>
    </citation>
    <scope>NUCLEOTIDE SEQUENCE [LARGE SCALE GENOMIC DNA]</scope>
    <source>
        <strain evidence="3">zdho120</strain>
    </source>
</reference>
<name>A0A225UWS9_9STRA</name>